<keyword evidence="5" id="KW-0862">Zinc</keyword>
<evidence type="ECO:0000313" key="11">
    <source>
        <dbReference type="Proteomes" id="UP000594454"/>
    </source>
</evidence>
<evidence type="ECO:0000256" key="5">
    <source>
        <dbReference type="ARBA" id="ARBA00022833"/>
    </source>
</evidence>
<evidence type="ECO:0000256" key="4">
    <source>
        <dbReference type="ARBA" id="ARBA00022771"/>
    </source>
</evidence>
<keyword evidence="4 7" id="KW-0863">Zinc-finger</keyword>
<keyword evidence="6" id="KW-0539">Nucleus</keyword>
<dbReference type="PROSITE" id="PS00028">
    <property type="entry name" value="ZINC_FINGER_C2H2_1"/>
    <property type="match status" value="3"/>
</dbReference>
<dbReference type="Gene3D" id="3.30.160.60">
    <property type="entry name" value="Classic Zinc Finger"/>
    <property type="match status" value="1"/>
</dbReference>
<evidence type="ECO:0000259" key="9">
    <source>
        <dbReference type="PROSITE" id="PS50157"/>
    </source>
</evidence>
<dbReference type="GO" id="GO:0003700">
    <property type="term" value="F:DNA-binding transcription factor activity"/>
    <property type="evidence" value="ECO:0007669"/>
    <property type="project" value="TreeGrafter"/>
</dbReference>
<comment type="subcellular location">
    <subcellularLocation>
        <location evidence="1">Nucleus</location>
    </subcellularLocation>
</comment>
<proteinExistence type="predicted"/>
<evidence type="ECO:0000256" key="2">
    <source>
        <dbReference type="ARBA" id="ARBA00022723"/>
    </source>
</evidence>
<evidence type="ECO:0000313" key="10">
    <source>
        <dbReference type="EMBL" id="CAD7087004.1"/>
    </source>
</evidence>
<sequence>MSDDTVVIEVYAENNKQENFDSNADQADIKAKLLKCGEIYTLDNVNYILVCNICEESFLDALEFGNHYRGKHPPLEQNTPPLPIFNDNQLNTPIVNDIEPNAPIIIVDDNEPSTPPPVDNDNMEEPSEEKEGNGTADLDFLPSEYKMKEEDLPEPQECIELSSDDDSTNDNIASNHQNIMQEEISEPKSNSTSIVSKPMYDFNCKICGSPLQNDESLREHLIHQHKFIECVYCKKICINQTEFKTHFATHNCDISNPNRIRQCRQLYYNLVYDNRVKKTAPKCKKIVPSSKNRESVLKYRQKIYQMLKRHSKQHSSAKKFKCPDCNTQFETLELLKTHQNAPLHFSFTYDC</sequence>
<dbReference type="SUPFAM" id="SSF57667">
    <property type="entry name" value="beta-beta-alpha zinc fingers"/>
    <property type="match status" value="1"/>
</dbReference>
<dbReference type="PANTHER" id="PTHR24390:SF79">
    <property type="entry name" value="ASPARAGINE-RICH ZINC FINGER PROTEIN AZF1"/>
    <property type="match status" value="1"/>
</dbReference>
<dbReference type="GO" id="GO:0000978">
    <property type="term" value="F:RNA polymerase II cis-regulatory region sequence-specific DNA binding"/>
    <property type="evidence" value="ECO:0007669"/>
    <property type="project" value="TreeGrafter"/>
</dbReference>
<dbReference type="FunCoup" id="A0A7R8YW60">
    <property type="interactions" value="1"/>
</dbReference>
<gene>
    <name evidence="10" type="ORF">HERILL_LOCUS9738</name>
</gene>
<dbReference type="GO" id="GO:0008270">
    <property type="term" value="F:zinc ion binding"/>
    <property type="evidence" value="ECO:0007669"/>
    <property type="project" value="UniProtKB-KW"/>
</dbReference>
<dbReference type="SMART" id="SM00355">
    <property type="entry name" value="ZnF_C2H2"/>
    <property type="match status" value="4"/>
</dbReference>
<evidence type="ECO:0000256" key="7">
    <source>
        <dbReference type="PROSITE-ProRule" id="PRU00042"/>
    </source>
</evidence>
<dbReference type="AlphaFoldDB" id="A0A7R8YW60"/>
<evidence type="ECO:0000256" key="3">
    <source>
        <dbReference type="ARBA" id="ARBA00022737"/>
    </source>
</evidence>
<reference evidence="10 11" key="1">
    <citation type="submission" date="2020-11" db="EMBL/GenBank/DDBJ databases">
        <authorList>
            <person name="Wallbank WR R."/>
            <person name="Pardo Diaz C."/>
            <person name="Kozak K."/>
            <person name="Martin S."/>
            <person name="Jiggins C."/>
            <person name="Moest M."/>
            <person name="Warren A I."/>
            <person name="Generalovic N T."/>
            <person name="Byers J.R.P. K."/>
            <person name="Montejo-Kovacevich G."/>
            <person name="Yen C E."/>
        </authorList>
    </citation>
    <scope>NUCLEOTIDE SEQUENCE [LARGE SCALE GENOMIC DNA]</scope>
</reference>
<feature type="domain" description="C2H2-type" evidence="9">
    <location>
        <begin position="320"/>
        <end position="344"/>
    </location>
</feature>
<keyword evidence="11" id="KW-1185">Reference proteome</keyword>
<dbReference type="EMBL" id="LR899012">
    <property type="protein sequence ID" value="CAD7087004.1"/>
    <property type="molecule type" value="Genomic_DNA"/>
</dbReference>
<dbReference type="InterPro" id="IPR013087">
    <property type="entry name" value="Znf_C2H2_type"/>
</dbReference>
<feature type="region of interest" description="Disordered" evidence="8">
    <location>
        <begin position="108"/>
        <end position="137"/>
    </location>
</feature>
<keyword evidence="3" id="KW-0677">Repeat</keyword>
<evidence type="ECO:0000256" key="6">
    <source>
        <dbReference type="ARBA" id="ARBA00023242"/>
    </source>
</evidence>
<name>A0A7R8YW60_HERIL</name>
<dbReference type="InParanoid" id="A0A7R8YW60"/>
<dbReference type="Proteomes" id="UP000594454">
    <property type="component" value="Chromosome 4"/>
</dbReference>
<dbReference type="GO" id="GO:0006357">
    <property type="term" value="P:regulation of transcription by RNA polymerase II"/>
    <property type="evidence" value="ECO:0007669"/>
    <property type="project" value="TreeGrafter"/>
</dbReference>
<protein>
    <recommendedName>
        <fullName evidence="9">C2H2-type domain-containing protein</fullName>
    </recommendedName>
</protein>
<evidence type="ECO:0000256" key="8">
    <source>
        <dbReference type="SAM" id="MobiDB-lite"/>
    </source>
</evidence>
<dbReference type="PROSITE" id="PS50157">
    <property type="entry name" value="ZINC_FINGER_C2H2_2"/>
    <property type="match status" value="1"/>
</dbReference>
<dbReference type="GO" id="GO:0005634">
    <property type="term" value="C:nucleus"/>
    <property type="evidence" value="ECO:0007669"/>
    <property type="project" value="UniProtKB-SubCell"/>
</dbReference>
<dbReference type="InterPro" id="IPR036236">
    <property type="entry name" value="Znf_C2H2_sf"/>
</dbReference>
<accession>A0A7R8YW60</accession>
<keyword evidence="2" id="KW-0479">Metal-binding</keyword>
<dbReference type="PANTHER" id="PTHR24390">
    <property type="entry name" value="ZINC FINGER PROTEIN"/>
    <property type="match status" value="1"/>
</dbReference>
<evidence type="ECO:0000256" key="1">
    <source>
        <dbReference type="ARBA" id="ARBA00004123"/>
    </source>
</evidence>
<organism evidence="10 11">
    <name type="scientific">Hermetia illucens</name>
    <name type="common">Black soldier fly</name>
    <dbReference type="NCBI Taxonomy" id="343691"/>
    <lineage>
        <taxon>Eukaryota</taxon>
        <taxon>Metazoa</taxon>
        <taxon>Ecdysozoa</taxon>
        <taxon>Arthropoda</taxon>
        <taxon>Hexapoda</taxon>
        <taxon>Insecta</taxon>
        <taxon>Pterygota</taxon>
        <taxon>Neoptera</taxon>
        <taxon>Endopterygota</taxon>
        <taxon>Diptera</taxon>
        <taxon>Brachycera</taxon>
        <taxon>Stratiomyomorpha</taxon>
        <taxon>Stratiomyidae</taxon>
        <taxon>Hermetiinae</taxon>
        <taxon>Hermetia</taxon>
    </lineage>
</organism>